<evidence type="ECO:0000313" key="1">
    <source>
        <dbReference type="EMBL" id="TVU64718.1"/>
    </source>
</evidence>
<name>A0A558H6I1_PAENT</name>
<dbReference type="EMBL" id="VNFK01000004">
    <property type="protein sequence ID" value="TVU64718.1"/>
    <property type="molecule type" value="Genomic_DNA"/>
</dbReference>
<evidence type="ECO:0000313" key="2">
    <source>
        <dbReference type="Proteomes" id="UP000316500"/>
    </source>
</evidence>
<dbReference type="Proteomes" id="UP000316500">
    <property type="component" value="Unassembled WGS sequence"/>
</dbReference>
<accession>A0A558H6I1</accession>
<organism evidence="1 2">
    <name type="scientific">Paenarthrobacter nitroguajacolicus</name>
    <name type="common">Arthrobacter nitroguajacolicus</name>
    <dbReference type="NCBI Taxonomy" id="211146"/>
    <lineage>
        <taxon>Bacteria</taxon>
        <taxon>Bacillati</taxon>
        <taxon>Actinomycetota</taxon>
        <taxon>Actinomycetes</taxon>
        <taxon>Micrococcales</taxon>
        <taxon>Micrococcaceae</taxon>
        <taxon>Paenarthrobacter</taxon>
    </lineage>
</organism>
<dbReference type="AlphaFoldDB" id="A0A558H6I1"/>
<comment type="caution">
    <text evidence="1">The sequence shown here is derived from an EMBL/GenBank/DDBJ whole genome shotgun (WGS) entry which is preliminary data.</text>
</comment>
<proteinExistence type="predicted"/>
<reference evidence="1 2" key="1">
    <citation type="submission" date="2019-07" db="EMBL/GenBank/DDBJ databases">
        <title>Diversity of Bacteria from Kongsfjorden, Arctic.</title>
        <authorList>
            <person name="Yu Y."/>
        </authorList>
    </citation>
    <scope>NUCLEOTIDE SEQUENCE [LARGE SCALE GENOMIC DNA]</scope>
    <source>
        <strain evidence="1 2">SM1928</strain>
    </source>
</reference>
<sequence length="76" mass="8750">MTFSDSSSARSRRTALWTSLEPGDNVLLRMHGFVHHRGTVDDRTQDGSTIWVIDRLGDRRLFHIEDDLELDLAPRT</sequence>
<protein>
    <submittedName>
        <fullName evidence="1">Uncharacterized protein</fullName>
    </submittedName>
</protein>
<dbReference type="OrthoDB" id="4953926at2"/>
<gene>
    <name evidence="1" type="ORF">FQP90_06530</name>
</gene>